<evidence type="ECO:0000256" key="1">
    <source>
        <dbReference type="SAM" id="MobiDB-lite"/>
    </source>
</evidence>
<feature type="region of interest" description="Disordered" evidence="1">
    <location>
        <begin position="391"/>
        <end position="415"/>
    </location>
</feature>
<dbReference type="Proteomes" id="UP001497457">
    <property type="component" value="Chromosome 10rd"/>
</dbReference>
<dbReference type="PANTHER" id="PTHR33130">
    <property type="entry name" value="PUTATIVE (DUF1639)-RELATED"/>
    <property type="match status" value="1"/>
</dbReference>
<feature type="compositionally biased region" description="Low complexity" evidence="1">
    <location>
        <begin position="268"/>
        <end position="289"/>
    </location>
</feature>
<feature type="compositionally biased region" description="Low complexity" evidence="1">
    <location>
        <begin position="144"/>
        <end position="156"/>
    </location>
</feature>
<keyword evidence="3" id="KW-1185">Reference proteome</keyword>
<feature type="compositionally biased region" description="Low complexity" evidence="1">
    <location>
        <begin position="110"/>
        <end position="128"/>
    </location>
</feature>
<gene>
    <name evidence="2" type="ORF">URODEC1_LOCUS5645</name>
</gene>
<organism evidence="2 3">
    <name type="scientific">Urochloa decumbens</name>
    <dbReference type="NCBI Taxonomy" id="240449"/>
    <lineage>
        <taxon>Eukaryota</taxon>
        <taxon>Viridiplantae</taxon>
        <taxon>Streptophyta</taxon>
        <taxon>Embryophyta</taxon>
        <taxon>Tracheophyta</taxon>
        <taxon>Spermatophyta</taxon>
        <taxon>Magnoliopsida</taxon>
        <taxon>Liliopsida</taxon>
        <taxon>Poales</taxon>
        <taxon>Poaceae</taxon>
        <taxon>PACMAD clade</taxon>
        <taxon>Panicoideae</taxon>
        <taxon>Panicodae</taxon>
        <taxon>Paniceae</taxon>
        <taxon>Melinidinae</taxon>
        <taxon>Urochloa</taxon>
    </lineage>
</organism>
<dbReference type="EMBL" id="OZ075120">
    <property type="protein sequence ID" value="CAL4894790.1"/>
    <property type="molecule type" value="Genomic_DNA"/>
</dbReference>
<feature type="compositionally biased region" description="Basic residues" evidence="1">
    <location>
        <begin position="393"/>
        <end position="404"/>
    </location>
</feature>
<reference evidence="3" key="1">
    <citation type="submission" date="2024-06" db="EMBL/GenBank/DDBJ databases">
        <authorList>
            <person name="Ryan C."/>
        </authorList>
    </citation>
    <scope>NUCLEOTIDE SEQUENCE [LARGE SCALE GENOMIC DNA]</scope>
</reference>
<feature type="compositionally biased region" description="Low complexity" evidence="1">
    <location>
        <begin position="74"/>
        <end position="88"/>
    </location>
</feature>
<protein>
    <submittedName>
        <fullName evidence="2">Uncharacterized protein</fullName>
    </submittedName>
</protein>
<feature type="compositionally biased region" description="Low complexity" evidence="1">
    <location>
        <begin position="1"/>
        <end position="25"/>
    </location>
</feature>
<feature type="region of interest" description="Disordered" evidence="1">
    <location>
        <begin position="1"/>
        <end position="333"/>
    </location>
</feature>
<feature type="compositionally biased region" description="Polar residues" evidence="1">
    <location>
        <begin position="217"/>
        <end position="227"/>
    </location>
</feature>
<name>A0ABC8VQK0_9POAL</name>
<evidence type="ECO:0000313" key="2">
    <source>
        <dbReference type="EMBL" id="CAL4894790.1"/>
    </source>
</evidence>
<dbReference type="AlphaFoldDB" id="A0ABC8VQK0"/>
<sequence length="415" mass="42541">MRGPAEAVAVARDVASSSPSKPAPALDMMRFQRPSSDCLPLPNGIAAGGSGTGSSGSRKPPPAPAPRSSKDDAAAASAVAADSSRLAAFLASTSLDPKPRARAPQPQPPAQAASSSSVTAAAAAATKSPARDQGSNHQHHLSDTPDPASPSAPAVASGGGGNELLLQWGQNKRSRGRRDAASGSSGSPLRRQPGAAKIQRRSPSPADKLMMPPPSAPSYTRGSNLRSASPLPPRSGGAGIGASSSDAHHGRGGLPHHSRSAAEERAGGKSSAAGGKRQPAADKAAVKAAGLGPVMGLGVPDQQQQQGGSGSQQQQGAGASSSSKPAPKLELPRIYTTLSRKEKEEDFLAMKGTKLPQRPKRRPKNVEKAVNFACPGTWLADVTRSRYEVREKKCPKKQQKHRGLKGMESMESDSD</sequence>
<feature type="compositionally biased region" description="Low complexity" evidence="1">
    <location>
        <begin position="302"/>
        <end position="323"/>
    </location>
</feature>
<accession>A0ABC8VQK0</accession>
<dbReference type="PANTHER" id="PTHR33130:SF35">
    <property type="entry name" value="OS05G0556600 PROTEIN"/>
    <property type="match status" value="1"/>
</dbReference>
<reference evidence="2 3" key="2">
    <citation type="submission" date="2024-10" db="EMBL/GenBank/DDBJ databases">
        <authorList>
            <person name="Ryan C."/>
        </authorList>
    </citation>
    <scope>NUCLEOTIDE SEQUENCE [LARGE SCALE GENOMIC DNA]</scope>
</reference>
<dbReference type="Pfam" id="PF07797">
    <property type="entry name" value="DUF1639"/>
    <property type="match status" value="1"/>
</dbReference>
<proteinExistence type="predicted"/>
<evidence type="ECO:0000313" key="3">
    <source>
        <dbReference type="Proteomes" id="UP001497457"/>
    </source>
</evidence>
<feature type="compositionally biased region" description="Basic residues" evidence="1">
    <location>
        <begin position="250"/>
        <end position="259"/>
    </location>
</feature>
<dbReference type="InterPro" id="IPR012438">
    <property type="entry name" value="DUF1639"/>
</dbReference>